<dbReference type="EMBL" id="DVNE01000060">
    <property type="protein sequence ID" value="HIU62122.1"/>
    <property type="molecule type" value="Genomic_DNA"/>
</dbReference>
<evidence type="ECO:0000256" key="2">
    <source>
        <dbReference type="ARBA" id="ARBA00012052"/>
    </source>
</evidence>
<reference evidence="12" key="2">
    <citation type="journal article" date="2021" name="PeerJ">
        <title>Extensive microbial diversity within the chicken gut microbiome revealed by metagenomics and culture.</title>
        <authorList>
            <person name="Gilroy R."/>
            <person name="Ravi A."/>
            <person name="Getino M."/>
            <person name="Pursley I."/>
            <person name="Horton D.L."/>
            <person name="Alikhan N.F."/>
            <person name="Baker D."/>
            <person name="Gharbi K."/>
            <person name="Hall N."/>
            <person name="Watson M."/>
            <person name="Adriaenssens E.M."/>
            <person name="Foster-Nyarko E."/>
            <person name="Jarju S."/>
            <person name="Secka A."/>
            <person name="Antonio M."/>
            <person name="Oren A."/>
            <person name="Chaudhuri R.R."/>
            <person name="La Ragione R."/>
            <person name="Hildebrand F."/>
            <person name="Pallen M.J."/>
        </authorList>
    </citation>
    <scope>NUCLEOTIDE SEQUENCE</scope>
    <source>
        <strain evidence="12">CHK195-12923</strain>
    </source>
</reference>
<evidence type="ECO:0000256" key="4">
    <source>
        <dbReference type="ARBA" id="ARBA00022679"/>
    </source>
</evidence>
<dbReference type="PANTHER" id="PTHR43527">
    <property type="entry name" value="4-DIPHOSPHOCYTIDYL-2-C-METHYL-D-ERYTHRITOL KINASE, CHLOROPLASTIC"/>
    <property type="match status" value="1"/>
</dbReference>
<keyword evidence="6 9" id="KW-0418">Kinase</keyword>
<keyword evidence="5 9" id="KW-0547">Nucleotide-binding</keyword>
<feature type="active site" evidence="9">
    <location>
        <position position="136"/>
    </location>
</feature>
<comment type="caution">
    <text evidence="9">Lacks conserved residue(s) required for the propagation of feature annotation.</text>
</comment>
<dbReference type="Pfam" id="PF00288">
    <property type="entry name" value="GHMP_kinases_N"/>
    <property type="match status" value="1"/>
</dbReference>
<evidence type="ECO:0000256" key="9">
    <source>
        <dbReference type="HAMAP-Rule" id="MF_00061"/>
    </source>
</evidence>
<dbReference type="InterPro" id="IPR004424">
    <property type="entry name" value="IspE"/>
</dbReference>
<dbReference type="GO" id="GO:0016114">
    <property type="term" value="P:terpenoid biosynthetic process"/>
    <property type="evidence" value="ECO:0007669"/>
    <property type="project" value="UniProtKB-UniRule"/>
</dbReference>
<dbReference type="SUPFAM" id="SSF54211">
    <property type="entry name" value="Ribosomal protein S5 domain 2-like"/>
    <property type="match status" value="1"/>
</dbReference>
<evidence type="ECO:0000256" key="7">
    <source>
        <dbReference type="ARBA" id="ARBA00022840"/>
    </source>
</evidence>
<protein>
    <recommendedName>
        <fullName evidence="3 9">4-diphosphocytidyl-2-C-methyl-D-erythritol kinase</fullName>
        <shortName evidence="9">CMK</shortName>
        <ecNumber evidence="2 9">2.7.1.148</ecNumber>
    </recommendedName>
    <alternativeName>
        <fullName evidence="8 9">4-(cytidine-5'-diphospho)-2-C-methyl-D-erythritol kinase</fullName>
    </alternativeName>
</protein>
<dbReference type="SUPFAM" id="SSF55060">
    <property type="entry name" value="GHMP Kinase, C-terminal domain"/>
    <property type="match status" value="1"/>
</dbReference>
<dbReference type="InterPro" id="IPR020568">
    <property type="entry name" value="Ribosomal_Su5_D2-typ_SF"/>
</dbReference>
<keyword evidence="7 9" id="KW-0067">ATP-binding</keyword>
<dbReference type="InterPro" id="IPR013750">
    <property type="entry name" value="GHMP_kinase_C_dom"/>
</dbReference>
<feature type="active site" evidence="9">
    <location>
        <position position="11"/>
    </location>
</feature>
<reference evidence="12" key="1">
    <citation type="submission" date="2020-10" db="EMBL/GenBank/DDBJ databases">
        <authorList>
            <person name="Gilroy R."/>
        </authorList>
    </citation>
    <scope>NUCLEOTIDE SEQUENCE</scope>
    <source>
        <strain evidence="12">CHK195-12923</strain>
    </source>
</reference>
<dbReference type="Pfam" id="PF08544">
    <property type="entry name" value="GHMP_kinases_C"/>
    <property type="match status" value="1"/>
</dbReference>
<comment type="caution">
    <text evidence="12">The sequence shown here is derived from an EMBL/GenBank/DDBJ whole genome shotgun (WGS) entry which is preliminary data.</text>
</comment>
<dbReference type="GO" id="GO:0050515">
    <property type="term" value="F:4-(cytidine 5'-diphospho)-2-C-methyl-D-erythritol kinase activity"/>
    <property type="evidence" value="ECO:0007669"/>
    <property type="project" value="UniProtKB-UniRule"/>
</dbReference>
<keyword evidence="4 9" id="KW-0808">Transferase</keyword>
<keyword evidence="9" id="KW-0414">Isoprene biosynthesis</keyword>
<dbReference type="InterPro" id="IPR036554">
    <property type="entry name" value="GHMP_kinase_C_sf"/>
</dbReference>
<evidence type="ECO:0000256" key="8">
    <source>
        <dbReference type="ARBA" id="ARBA00032554"/>
    </source>
</evidence>
<dbReference type="InterPro" id="IPR014721">
    <property type="entry name" value="Ribsml_uS5_D2-typ_fold_subgr"/>
</dbReference>
<dbReference type="EC" id="2.7.1.148" evidence="2 9"/>
<evidence type="ECO:0000256" key="6">
    <source>
        <dbReference type="ARBA" id="ARBA00022777"/>
    </source>
</evidence>
<dbReference type="Gene3D" id="3.30.70.890">
    <property type="entry name" value="GHMP kinase, C-terminal domain"/>
    <property type="match status" value="1"/>
</dbReference>
<feature type="domain" description="GHMP kinase N-terminal" evidence="10">
    <location>
        <begin position="75"/>
        <end position="135"/>
    </location>
</feature>
<evidence type="ECO:0000256" key="3">
    <source>
        <dbReference type="ARBA" id="ARBA00017473"/>
    </source>
</evidence>
<comment type="catalytic activity">
    <reaction evidence="9">
        <text>4-CDP-2-C-methyl-D-erythritol + ATP = 4-CDP-2-C-methyl-D-erythritol 2-phosphate + ADP + H(+)</text>
        <dbReference type="Rhea" id="RHEA:18437"/>
        <dbReference type="ChEBI" id="CHEBI:15378"/>
        <dbReference type="ChEBI" id="CHEBI:30616"/>
        <dbReference type="ChEBI" id="CHEBI:57823"/>
        <dbReference type="ChEBI" id="CHEBI:57919"/>
        <dbReference type="ChEBI" id="CHEBI:456216"/>
        <dbReference type="EC" id="2.7.1.148"/>
    </reaction>
</comment>
<dbReference type="GO" id="GO:0005524">
    <property type="term" value="F:ATP binding"/>
    <property type="evidence" value="ECO:0007669"/>
    <property type="project" value="UniProtKB-UniRule"/>
</dbReference>
<evidence type="ECO:0000313" key="13">
    <source>
        <dbReference type="Proteomes" id="UP000824110"/>
    </source>
</evidence>
<sequence>MNSVNYRSPAKVNFTLDIKGVHGGYHMLESLVCTVSICDEISVLARSDDKVTVEMHGEGCEGLPPLQNNAYAASVRFVDTFRTRGADIVIRKGIPCGAGLGGSSADAAGVLRALSLLYGVGEEDKLAELAAGLGSDTRYMLGGGWAVMRGRGEKVSFLLSPLRLWLVILVPPVGVSAAACYAEYDKLPRSCAFSSVPPEELAKDGALLCNSLHNDLFAAASRLNPAVEEAFKEALALSPDGACMSGSGSAVFAAFKDEERAFRAYNSYSGKFRAILAHTL</sequence>
<dbReference type="Proteomes" id="UP000824110">
    <property type="component" value="Unassembled WGS sequence"/>
</dbReference>
<comment type="function">
    <text evidence="9">Catalyzes the phosphorylation of the position 2 hydroxy group of 4-diphosphocytidyl-2C-methyl-D-erythritol.</text>
</comment>
<evidence type="ECO:0000259" key="11">
    <source>
        <dbReference type="Pfam" id="PF08544"/>
    </source>
</evidence>
<accession>A0A9D1SJN4</accession>
<dbReference type="Gene3D" id="3.30.230.10">
    <property type="match status" value="1"/>
</dbReference>
<gene>
    <name evidence="9 12" type="primary">ispE</name>
    <name evidence="12" type="ORF">IAB69_05705</name>
</gene>
<proteinExistence type="inferred from homology"/>
<dbReference type="InterPro" id="IPR006204">
    <property type="entry name" value="GHMP_kinase_N_dom"/>
</dbReference>
<evidence type="ECO:0000256" key="5">
    <source>
        <dbReference type="ARBA" id="ARBA00022741"/>
    </source>
</evidence>
<dbReference type="NCBIfam" id="TIGR00154">
    <property type="entry name" value="ispE"/>
    <property type="match status" value="1"/>
</dbReference>
<dbReference type="HAMAP" id="MF_00061">
    <property type="entry name" value="IspE"/>
    <property type="match status" value="1"/>
</dbReference>
<organism evidence="12 13">
    <name type="scientific">Candidatus Coproplasma excrementigallinarum</name>
    <dbReference type="NCBI Taxonomy" id="2840747"/>
    <lineage>
        <taxon>Bacteria</taxon>
        <taxon>Bacillati</taxon>
        <taxon>Bacillota</taxon>
        <taxon>Clostridia</taxon>
        <taxon>Eubacteriales</taxon>
        <taxon>Candidatus Coproplasma</taxon>
    </lineage>
</organism>
<comment type="pathway">
    <text evidence="9">Isoprenoid biosynthesis; isopentenyl diphosphate biosynthesis via DXP pathway; isopentenyl diphosphate from 1-deoxy-D-xylulose 5-phosphate: step 3/6.</text>
</comment>
<dbReference type="PANTHER" id="PTHR43527:SF2">
    <property type="entry name" value="4-DIPHOSPHOCYTIDYL-2-C-METHYL-D-ERYTHRITOL KINASE, CHLOROPLASTIC"/>
    <property type="match status" value="1"/>
</dbReference>
<dbReference type="PIRSF" id="PIRSF010376">
    <property type="entry name" value="IspE"/>
    <property type="match status" value="1"/>
</dbReference>
<evidence type="ECO:0000259" key="10">
    <source>
        <dbReference type="Pfam" id="PF00288"/>
    </source>
</evidence>
<name>A0A9D1SJN4_9FIRM</name>
<dbReference type="AlphaFoldDB" id="A0A9D1SJN4"/>
<dbReference type="GO" id="GO:0019288">
    <property type="term" value="P:isopentenyl diphosphate biosynthetic process, methylerythritol 4-phosphate pathway"/>
    <property type="evidence" value="ECO:0007669"/>
    <property type="project" value="UniProtKB-UniRule"/>
</dbReference>
<evidence type="ECO:0000313" key="12">
    <source>
        <dbReference type="EMBL" id="HIU62122.1"/>
    </source>
</evidence>
<comment type="similarity">
    <text evidence="1 9">Belongs to the GHMP kinase family. IspE subfamily.</text>
</comment>
<evidence type="ECO:0000256" key="1">
    <source>
        <dbReference type="ARBA" id="ARBA00009684"/>
    </source>
</evidence>
<feature type="domain" description="GHMP kinase C-terminal" evidence="11">
    <location>
        <begin position="205"/>
        <end position="272"/>
    </location>
</feature>